<keyword evidence="4" id="KW-0378">Hydrolase</keyword>
<evidence type="ECO:0000256" key="7">
    <source>
        <dbReference type="SAM" id="SignalP"/>
    </source>
</evidence>
<dbReference type="PROSITE" id="PS50035">
    <property type="entry name" value="PLD"/>
    <property type="match status" value="2"/>
</dbReference>
<dbReference type="GO" id="GO:0004630">
    <property type="term" value="F:phospholipase D activity"/>
    <property type="evidence" value="ECO:0007669"/>
    <property type="project" value="UniProtKB-EC"/>
</dbReference>
<keyword evidence="6" id="KW-0443">Lipid metabolism</keyword>
<dbReference type="GO" id="GO:0016042">
    <property type="term" value="P:lipid catabolic process"/>
    <property type="evidence" value="ECO:0007669"/>
    <property type="project" value="UniProtKB-KW"/>
</dbReference>
<evidence type="ECO:0000256" key="4">
    <source>
        <dbReference type="ARBA" id="ARBA00022801"/>
    </source>
</evidence>
<feature type="signal peptide" evidence="7">
    <location>
        <begin position="1"/>
        <end position="28"/>
    </location>
</feature>
<dbReference type="Gene3D" id="3.30.870.10">
    <property type="entry name" value="Endonuclease Chain A"/>
    <property type="match status" value="2"/>
</dbReference>
<accession>A0A7X1NTY5</accession>
<comment type="caution">
    <text evidence="9">The sequence shown here is derived from an EMBL/GenBank/DDBJ whole genome shotgun (WGS) entry which is preliminary data.</text>
</comment>
<dbReference type="InterPro" id="IPR025202">
    <property type="entry name" value="PLD-like_dom"/>
</dbReference>
<feature type="chain" id="PRO_5030732521" description="phospholipase D" evidence="7">
    <location>
        <begin position="29"/>
        <end position="517"/>
    </location>
</feature>
<dbReference type="EC" id="3.1.4.4" evidence="3"/>
<feature type="domain" description="PLD phosphodiesterase" evidence="8">
    <location>
        <begin position="441"/>
        <end position="468"/>
    </location>
</feature>
<sequence length="517" mass="54892">MRPRLPRPLLGGLIALLTLLAAPGAEVAAQPLQAPGPLGLNLPPPDLAALDGLGLNTCPEPTARLDRLLYGRLRGQGAALSCGNRVEGLLHLPQADPAYSAQPRTPQGGYDALVAELGQTRRELVIANMIWDEGPDAPGASVALAIARLRADLAAHPERYPAGLTVRLMFGNTVRASAPLDPRANIYAAAEHLLAAGVPLTGDTVPGWRLELASYAYTYPHSHIKVIVQDGERVLAGGFNISINHLPGDAPGGRGLDLADQGIWVRGPAARHALAAVRDTWELGRALTCTRRPRPGLLRQDCTLAAGPSPWPLIWPTPAAPAGEAHVYPLYRRNGYAGTDEALTELVGAARTRLDIVQAQIGGTLGCVGDLSELAGCAPERQLPVWRAVVAAIRDHGARVRLLLDYDPALQAETLGLLRALRLELRGLGLDDHLQARWYGTQGGAHTKMVVVDGEMLVVGSHNLHFSSFGRTGLAEYSLATSDAAAIAEAQALFEFEWARGTAIRTPWWLPALPGGV</sequence>
<dbReference type="Proteomes" id="UP000484842">
    <property type="component" value="Unassembled WGS sequence"/>
</dbReference>
<dbReference type="EMBL" id="WBSL01000001">
    <property type="protein sequence ID" value="MPY65598.1"/>
    <property type="molecule type" value="Genomic_DNA"/>
</dbReference>
<dbReference type="GO" id="GO:0006793">
    <property type="term" value="P:phosphorus metabolic process"/>
    <property type="evidence" value="ECO:0007669"/>
    <property type="project" value="UniProtKB-ARBA"/>
</dbReference>
<proteinExistence type="inferred from homology"/>
<dbReference type="InterPro" id="IPR051406">
    <property type="entry name" value="PLD_domain"/>
</dbReference>
<dbReference type="PANTHER" id="PTHR43856:SF1">
    <property type="entry name" value="MITOCHONDRIAL CARDIOLIPIN HYDROLASE"/>
    <property type="match status" value="1"/>
</dbReference>
<evidence type="ECO:0000313" key="10">
    <source>
        <dbReference type="Proteomes" id="UP000484842"/>
    </source>
</evidence>
<feature type="domain" description="PLD phosphodiesterase" evidence="8">
    <location>
        <begin position="218"/>
        <end position="245"/>
    </location>
</feature>
<evidence type="ECO:0000256" key="2">
    <source>
        <dbReference type="ARBA" id="ARBA00008664"/>
    </source>
</evidence>
<comment type="catalytic activity">
    <reaction evidence="1">
        <text>a 1,2-diacyl-sn-glycero-3-phosphocholine + H2O = a 1,2-diacyl-sn-glycero-3-phosphate + choline + H(+)</text>
        <dbReference type="Rhea" id="RHEA:14445"/>
        <dbReference type="ChEBI" id="CHEBI:15354"/>
        <dbReference type="ChEBI" id="CHEBI:15377"/>
        <dbReference type="ChEBI" id="CHEBI:15378"/>
        <dbReference type="ChEBI" id="CHEBI:57643"/>
        <dbReference type="ChEBI" id="CHEBI:58608"/>
        <dbReference type="EC" id="3.1.4.4"/>
    </reaction>
</comment>
<dbReference type="Pfam" id="PF13091">
    <property type="entry name" value="PLDc_2"/>
    <property type="match status" value="1"/>
</dbReference>
<dbReference type="SMART" id="SM00155">
    <property type="entry name" value="PLDc"/>
    <property type="match status" value="2"/>
</dbReference>
<organism evidence="9 10">
    <name type="scientific">Deinococcus terrestris</name>
    <dbReference type="NCBI Taxonomy" id="2651870"/>
    <lineage>
        <taxon>Bacteria</taxon>
        <taxon>Thermotogati</taxon>
        <taxon>Deinococcota</taxon>
        <taxon>Deinococci</taxon>
        <taxon>Deinococcales</taxon>
        <taxon>Deinococcaceae</taxon>
        <taxon>Deinococcus</taxon>
    </lineage>
</organism>
<evidence type="ECO:0000256" key="6">
    <source>
        <dbReference type="ARBA" id="ARBA00023098"/>
    </source>
</evidence>
<reference evidence="9 10" key="1">
    <citation type="submission" date="2019-10" db="EMBL/GenBank/DDBJ databases">
        <title>Deinococcus sp. isolated from soil.</title>
        <authorList>
            <person name="Li Y."/>
            <person name="Wang J."/>
        </authorList>
    </citation>
    <scope>NUCLEOTIDE SEQUENCE [LARGE SCALE GENOMIC DNA]</scope>
    <source>
        <strain evidence="9 10">SDU3-2</strain>
    </source>
</reference>
<gene>
    <name evidence="9" type="ORF">F8S09_02665</name>
</gene>
<comment type="similarity">
    <text evidence="2">Belongs to the phospholipase D family.</text>
</comment>
<evidence type="ECO:0000256" key="1">
    <source>
        <dbReference type="ARBA" id="ARBA00000798"/>
    </source>
</evidence>
<protein>
    <recommendedName>
        <fullName evidence="3">phospholipase D</fullName>
        <ecNumber evidence="3">3.1.4.4</ecNumber>
    </recommendedName>
</protein>
<dbReference type="GO" id="GO:0016891">
    <property type="term" value="F:RNA endonuclease activity producing 5'-phosphomonoesters, hydrolytic mechanism"/>
    <property type="evidence" value="ECO:0007669"/>
    <property type="project" value="TreeGrafter"/>
</dbReference>
<name>A0A7X1NTY5_9DEIO</name>
<keyword evidence="5" id="KW-0442">Lipid degradation</keyword>
<dbReference type="RefSeq" id="WP_152868693.1">
    <property type="nucleotide sequence ID" value="NZ_WBSL01000001.1"/>
</dbReference>
<dbReference type="AlphaFoldDB" id="A0A7X1NTY5"/>
<evidence type="ECO:0000313" key="9">
    <source>
        <dbReference type="EMBL" id="MPY65598.1"/>
    </source>
</evidence>
<keyword evidence="7" id="KW-0732">Signal</keyword>
<evidence type="ECO:0000256" key="5">
    <source>
        <dbReference type="ARBA" id="ARBA00022963"/>
    </source>
</evidence>
<dbReference type="InterPro" id="IPR001736">
    <property type="entry name" value="PLipase_D/transphosphatidylase"/>
</dbReference>
<dbReference type="PANTHER" id="PTHR43856">
    <property type="entry name" value="CARDIOLIPIN HYDROLASE"/>
    <property type="match status" value="1"/>
</dbReference>
<evidence type="ECO:0000259" key="8">
    <source>
        <dbReference type="PROSITE" id="PS50035"/>
    </source>
</evidence>
<keyword evidence="10" id="KW-1185">Reference proteome</keyword>
<evidence type="ECO:0000256" key="3">
    <source>
        <dbReference type="ARBA" id="ARBA00012027"/>
    </source>
</evidence>
<dbReference type="SUPFAM" id="SSF56024">
    <property type="entry name" value="Phospholipase D/nuclease"/>
    <property type="match status" value="2"/>
</dbReference>